<dbReference type="PANTHER" id="PTHR48078">
    <property type="entry name" value="THREONINE DEHYDRATASE, MITOCHONDRIAL-RELATED"/>
    <property type="match status" value="1"/>
</dbReference>
<evidence type="ECO:0000313" key="5">
    <source>
        <dbReference type="EMBL" id="TGK15686.1"/>
    </source>
</evidence>
<dbReference type="GO" id="GO:0006567">
    <property type="term" value="P:L-threonine catabolic process"/>
    <property type="evidence" value="ECO:0007669"/>
    <property type="project" value="TreeGrafter"/>
</dbReference>
<name>A0A4R9GLP9_9LEPT</name>
<keyword evidence="2" id="KW-0663">Pyridoxal phosphate</keyword>
<dbReference type="InterPro" id="IPR000634">
    <property type="entry name" value="Ser/Thr_deHydtase_PyrdxlP-BS"/>
</dbReference>
<dbReference type="PROSITE" id="PS00165">
    <property type="entry name" value="DEHYDRATASE_SER_THR"/>
    <property type="match status" value="1"/>
</dbReference>
<dbReference type="Proteomes" id="UP000297855">
    <property type="component" value="Unassembled WGS sequence"/>
</dbReference>
<dbReference type="GO" id="GO:0030170">
    <property type="term" value="F:pyridoxal phosphate binding"/>
    <property type="evidence" value="ECO:0007669"/>
    <property type="project" value="InterPro"/>
</dbReference>
<dbReference type="SUPFAM" id="SSF53686">
    <property type="entry name" value="Tryptophan synthase beta subunit-like PLP-dependent enzymes"/>
    <property type="match status" value="1"/>
</dbReference>
<keyword evidence="6" id="KW-1185">Reference proteome</keyword>
<dbReference type="AlphaFoldDB" id="A0A4R9GLP9"/>
<dbReference type="GO" id="GO:0004794">
    <property type="term" value="F:threonine deaminase activity"/>
    <property type="evidence" value="ECO:0007669"/>
    <property type="project" value="TreeGrafter"/>
</dbReference>
<dbReference type="PANTHER" id="PTHR48078:SF6">
    <property type="entry name" value="L-THREONINE DEHYDRATASE CATABOLIC TDCB"/>
    <property type="match status" value="1"/>
</dbReference>
<evidence type="ECO:0000256" key="3">
    <source>
        <dbReference type="ARBA" id="ARBA00023239"/>
    </source>
</evidence>
<reference evidence="5" key="1">
    <citation type="journal article" date="2019" name="PLoS Negl. Trop. Dis.">
        <title>Revisiting the worldwide diversity of Leptospira species in the environment.</title>
        <authorList>
            <person name="Vincent A.T."/>
            <person name="Schiettekatte O."/>
            <person name="Bourhy P."/>
            <person name="Veyrier F.J."/>
            <person name="Picardeau M."/>
        </authorList>
    </citation>
    <scope>NUCLEOTIDE SEQUENCE [LARGE SCALE GENOMIC DNA]</scope>
    <source>
        <strain evidence="5">SCS5</strain>
    </source>
</reference>
<evidence type="ECO:0000256" key="2">
    <source>
        <dbReference type="ARBA" id="ARBA00022898"/>
    </source>
</evidence>
<dbReference type="Pfam" id="PF00291">
    <property type="entry name" value="PALP"/>
    <property type="match status" value="1"/>
</dbReference>
<sequence length="318" mass="33527">MGRRTLDLPDAADIADTFLRVEKFVPSSPLLASPFAGKDCWLKLESLQRTGSFKIRGATAALTKIPQGENIVTCSAGNHGLAVAVVAKELGIKATIVVSQKASPKKIELLRKETEDLIVHGIDYDEAEDFARELAESRNVRYLSPYNDPDVILGQASVGVELLSSFSGPITVVCPIGGGGLAAGIGMALSFRPGSRLIGVEAANSAPMKLALDRGETVPIDIFPTIAEGLAGNLERGSITVGLLSKYSESTLAVTESQIRDGMKYLALHHGIVTEGAGSVAMAAILAGEFPFPKGQPLIALVSGRNIDLDTWKGFLES</sequence>
<dbReference type="RefSeq" id="WP_135814404.1">
    <property type="nucleotide sequence ID" value="NZ_RQEV01000015.1"/>
</dbReference>
<feature type="domain" description="Tryptophan synthase beta chain-like PALP" evidence="4">
    <location>
        <begin position="29"/>
        <end position="304"/>
    </location>
</feature>
<dbReference type="GO" id="GO:0009097">
    <property type="term" value="P:isoleucine biosynthetic process"/>
    <property type="evidence" value="ECO:0007669"/>
    <property type="project" value="TreeGrafter"/>
</dbReference>
<keyword evidence="3" id="KW-0456">Lyase</keyword>
<proteinExistence type="predicted"/>
<accession>A0A4R9GLP9</accession>
<evidence type="ECO:0000256" key="1">
    <source>
        <dbReference type="ARBA" id="ARBA00001933"/>
    </source>
</evidence>
<dbReference type="OrthoDB" id="9811476at2"/>
<dbReference type="InterPro" id="IPR036052">
    <property type="entry name" value="TrpB-like_PALP_sf"/>
</dbReference>
<dbReference type="InterPro" id="IPR050147">
    <property type="entry name" value="Ser/Thr_Dehydratase"/>
</dbReference>
<dbReference type="GO" id="GO:0003941">
    <property type="term" value="F:L-serine ammonia-lyase activity"/>
    <property type="evidence" value="ECO:0007669"/>
    <property type="project" value="TreeGrafter"/>
</dbReference>
<dbReference type="GO" id="GO:0006565">
    <property type="term" value="P:L-serine catabolic process"/>
    <property type="evidence" value="ECO:0007669"/>
    <property type="project" value="TreeGrafter"/>
</dbReference>
<protein>
    <submittedName>
        <fullName evidence="5">Pyridoxal-phosphate dependent enzyme</fullName>
    </submittedName>
</protein>
<comment type="caution">
    <text evidence="5">The sequence shown here is derived from an EMBL/GenBank/DDBJ whole genome shotgun (WGS) entry which is preliminary data.</text>
</comment>
<evidence type="ECO:0000313" key="6">
    <source>
        <dbReference type="Proteomes" id="UP000297855"/>
    </source>
</evidence>
<comment type="cofactor">
    <cofactor evidence="1">
        <name>pyridoxal 5'-phosphate</name>
        <dbReference type="ChEBI" id="CHEBI:597326"/>
    </cofactor>
</comment>
<dbReference type="EMBL" id="RQEV01000015">
    <property type="protein sequence ID" value="TGK15686.1"/>
    <property type="molecule type" value="Genomic_DNA"/>
</dbReference>
<dbReference type="Gene3D" id="3.40.50.1100">
    <property type="match status" value="2"/>
</dbReference>
<evidence type="ECO:0000259" key="4">
    <source>
        <dbReference type="Pfam" id="PF00291"/>
    </source>
</evidence>
<gene>
    <name evidence="5" type="ORF">EHO61_15145</name>
</gene>
<organism evidence="5 6">
    <name type="scientific">Leptospira fluminis</name>
    <dbReference type="NCBI Taxonomy" id="2484979"/>
    <lineage>
        <taxon>Bacteria</taxon>
        <taxon>Pseudomonadati</taxon>
        <taxon>Spirochaetota</taxon>
        <taxon>Spirochaetia</taxon>
        <taxon>Leptospirales</taxon>
        <taxon>Leptospiraceae</taxon>
        <taxon>Leptospira</taxon>
    </lineage>
</organism>
<dbReference type="InterPro" id="IPR001926">
    <property type="entry name" value="TrpB-like_PALP"/>
</dbReference>